<name>A0A7I7QIT0_9MYCO</name>
<keyword evidence="2" id="KW-0560">Oxidoreductase</keyword>
<dbReference type="PRINTS" id="PR00080">
    <property type="entry name" value="SDRFAMILY"/>
</dbReference>
<accession>A0A7I7QIT0</accession>
<dbReference type="InterPro" id="IPR002347">
    <property type="entry name" value="SDR_fam"/>
</dbReference>
<organism evidence="4 5">
    <name type="scientific">Mycobacterium stomatepiae</name>
    <dbReference type="NCBI Taxonomy" id="470076"/>
    <lineage>
        <taxon>Bacteria</taxon>
        <taxon>Bacillati</taxon>
        <taxon>Actinomycetota</taxon>
        <taxon>Actinomycetes</taxon>
        <taxon>Mycobacteriales</taxon>
        <taxon>Mycobacteriaceae</taxon>
        <taxon>Mycobacterium</taxon>
        <taxon>Mycobacterium simiae complex</taxon>
    </lineage>
</organism>
<dbReference type="EMBL" id="AP022587">
    <property type="protein sequence ID" value="BBY25796.1"/>
    <property type="molecule type" value="Genomic_DNA"/>
</dbReference>
<dbReference type="KEGG" id="msto:MSTO_60010"/>
<dbReference type="Pfam" id="PF00106">
    <property type="entry name" value="adh_short"/>
    <property type="match status" value="1"/>
</dbReference>
<dbReference type="PRINTS" id="PR00081">
    <property type="entry name" value="GDHRDH"/>
</dbReference>
<dbReference type="SUPFAM" id="SSF51735">
    <property type="entry name" value="NAD(P)-binding Rossmann-fold domains"/>
    <property type="match status" value="1"/>
</dbReference>
<comment type="similarity">
    <text evidence="1 3">Belongs to the short-chain dehydrogenases/reductases (SDR) family.</text>
</comment>
<proteinExistence type="inferred from homology"/>
<dbReference type="FunFam" id="3.40.50.720:FF:000084">
    <property type="entry name" value="Short-chain dehydrogenase reductase"/>
    <property type="match status" value="1"/>
</dbReference>
<dbReference type="PANTHER" id="PTHR42760:SF133">
    <property type="entry name" value="3-OXOACYL-[ACYL-CARRIER-PROTEIN] REDUCTASE"/>
    <property type="match status" value="1"/>
</dbReference>
<dbReference type="RefSeq" id="WP_232073142.1">
    <property type="nucleotide sequence ID" value="NZ_AP022587.1"/>
</dbReference>
<protein>
    <submittedName>
        <fullName evidence="4">Short-chain dehydrogenase/reductase</fullName>
    </submittedName>
</protein>
<dbReference type="GO" id="GO:0016616">
    <property type="term" value="F:oxidoreductase activity, acting on the CH-OH group of donors, NAD or NADP as acceptor"/>
    <property type="evidence" value="ECO:0007669"/>
    <property type="project" value="TreeGrafter"/>
</dbReference>
<evidence type="ECO:0000313" key="5">
    <source>
        <dbReference type="Proteomes" id="UP000467130"/>
    </source>
</evidence>
<keyword evidence="5" id="KW-1185">Reference proteome</keyword>
<sequence length="267" mass="28869">MAMVPIMNPPNRFPRAHDPVDLSGQVALVTGASAGLGHRFAEVLADAGAAVVVTGRRLERLQQVAREINERGQRCMAVTMDMSRPAGLGDALDRAEQEFGTITTLVNNAAIPDAQRAHRMSLELIDAVIDTNLRGPFVLTREVARRLIAAKSPGRIINLSSMGAYHYQGDGAALYSVTKAAINRMTEVLAVEWVRYGINVNAIAPGAFMTEMMEGRIARVGDFTDDLPRKRIGDPAQLDSTLLYLAAPASEFVTGTIVKVDDGQFPR</sequence>
<dbReference type="InterPro" id="IPR036291">
    <property type="entry name" value="NAD(P)-bd_dom_sf"/>
</dbReference>
<evidence type="ECO:0000313" key="4">
    <source>
        <dbReference type="EMBL" id="BBY25796.1"/>
    </source>
</evidence>
<dbReference type="PANTHER" id="PTHR42760">
    <property type="entry name" value="SHORT-CHAIN DEHYDROGENASES/REDUCTASES FAMILY MEMBER"/>
    <property type="match status" value="1"/>
</dbReference>
<evidence type="ECO:0000256" key="3">
    <source>
        <dbReference type="RuleBase" id="RU000363"/>
    </source>
</evidence>
<dbReference type="AlphaFoldDB" id="A0A7I7QIT0"/>
<dbReference type="Gene3D" id="3.40.50.720">
    <property type="entry name" value="NAD(P)-binding Rossmann-like Domain"/>
    <property type="match status" value="1"/>
</dbReference>
<reference evidence="4 5" key="1">
    <citation type="journal article" date="2019" name="Emerg. Microbes Infect.">
        <title>Comprehensive subspecies identification of 175 nontuberculous mycobacteria species based on 7547 genomic profiles.</title>
        <authorList>
            <person name="Matsumoto Y."/>
            <person name="Kinjo T."/>
            <person name="Motooka D."/>
            <person name="Nabeya D."/>
            <person name="Jung N."/>
            <person name="Uechi K."/>
            <person name="Horii T."/>
            <person name="Iida T."/>
            <person name="Fujita J."/>
            <person name="Nakamura S."/>
        </authorList>
    </citation>
    <scope>NUCLEOTIDE SEQUENCE [LARGE SCALE GENOMIC DNA]</scope>
    <source>
        <strain evidence="4 5">JCM 17783</strain>
    </source>
</reference>
<gene>
    <name evidence="4" type="ORF">MSTO_60010</name>
</gene>
<dbReference type="Proteomes" id="UP000467130">
    <property type="component" value="Chromosome"/>
</dbReference>
<evidence type="ECO:0000256" key="1">
    <source>
        <dbReference type="ARBA" id="ARBA00006484"/>
    </source>
</evidence>
<evidence type="ECO:0000256" key="2">
    <source>
        <dbReference type="ARBA" id="ARBA00023002"/>
    </source>
</evidence>